<sequence length="231" mass="26412">MVILYATEQYHPLQTGTATADYGLSQALAQAGHRVYVITSDVFNHAEVAMSLKRWGDKHTISSGNTIKQALELAPNLYVVEFHIYNEKWVWLGELENYIDFVKNFDCDVLINSSIATWNSDAIYPHLSTCKAKRKFLRNHVNINDIPPPPQTPSFWESFCTKFKRQQEPHPLVCLATQLKSYDKIFLLHANSPLYHYLNSQNDLNVEVLPNGVFAKDICPPKFLPPPLQHT</sequence>
<dbReference type="RefSeq" id="WP_221279219.1">
    <property type="nucleotide sequence ID" value="NZ_AP024814.1"/>
</dbReference>
<organism evidence="1 2">
    <name type="scientific">Helicobacter gastrocanis</name>
    <dbReference type="NCBI Taxonomy" id="2849641"/>
    <lineage>
        <taxon>Bacteria</taxon>
        <taxon>Pseudomonadati</taxon>
        <taxon>Campylobacterota</taxon>
        <taxon>Epsilonproteobacteria</taxon>
        <taxon>Campylobacterales</taxon>
        <taxon>Helicobacteraceae</taxon>
        <taxon>Helicobacter</taxon>
    </lineage>
</organism>
<protein>
    <submittedName>
        <fullName evidence="1">Uncharacterized protein</fullName>
    </submittedName>
</protein>
<name>A0ABM7SBC8_9HELI</name>
<evidence type="ECO:0000313" key="1">
    <source>
        <dbReference type="EMBL" id="BCZ17946.1"/>
    </source>
</evidence>
<gene>
    <name evidence="1" type="ORF">NHP190003_12280</name>
</gene>
<dbReference type="SUPFAM" id="SSF53756">
    <property type="entry name" value="UDP-Glycosyltransferase/glycogen phosphorylase"/>
    <property type="match status" value="1"/>
</dbReference>
<dbReference type="Proteomes" id="UP000826775">
    <property type="component" value="Chromosome"/>
</dbReference>
<keyword evidence="2" id="KW-1185">Reference proteome</keyword>
<dbReference type="EMBL" id="AP024814">
    <property type="protein sequence ID" value="BCZ17946.1"/>
    <property type="molecule type" value="Genomic_DNA"/>
</dbReference>
<proteinExistence type="predicted"/>
<reference evidence="1 2" key="1">
    <citation type="submission" date="2021-07" db="EMBL/GenBank/DDBJ databases">
        <title>Novel Helicobacter sp. Isolated from a dog.</title>
        <authorList>
            <person name="Rimbara E."/>
            <person name="Suzuki M."/>
        </authorList>
    </citation>
    <scope>NUCLEOTIDE SEQUENCE [LARGE SCALE GENOMIC DNA]</scope>
    <source>
        <strain evidence="2">NHP19-003</strain>
    </source>
</reference>
<evidence type="ECO:0000313" key="2">
    <source>
        <dbReference type="Proteomes" id="UP000826775"/>
    </source>
</evidence>
<accession>A0ABM7SBC8</accession>